<organism evidence="1 2">
    <name type="scientific">Irpex rosettiformis</name>
    <dbReference type="NCBI Taxonomy" id="378272"/>
    <lineage>
        <taxon>Eukaryota</taxon>
        <taxon>Fungi</taxon>
        <taxon>Dikarya</taxon>
        <taxon>Basidiomycota</taxon>
        <taxon>Agaricomycotina</taxon>
        <taxon>Agaricomycetes</taxon>
        <taxon>Polyporales</taxon>
        <taxon>Irpicaceae</taxon>
        <taxon>Irpex</taxon>
    </lineage>
</organism>
<evidence type="ECO:0000313" key="1">
    <source>
        <dbReference type="EMBL" id="KAI0085995.1"/>
    </source>
</evidence>
<gene>
    <name evidence="1" type="ORF">BDY19DRAFT_373076</name>
</gene>
<comment type="caution">
    <text evidence="1">The sequence shown here is derived from an EMBL/GenBank/DDBJ whole genome shotgun (WGS) entry which is preliminary data.</text>
</comment>
<evidence type="ECO:0000313" key="2">
    <source>
        <dbReference type="Proteomes" id="UP001055072"/>
    </source>
</evidence>
<reference evidence="1" key="1">
    <citation type="journal article" date="2021" name="Environ. Microbiol.">
        <title>Gene family expansions and transcriptome signatures uncover fungal adaptations to wood decay.</title>
        <authorList>
            <person name="Hage H."/>
            <person name="Miyauchi S."/>
            <person name="Viragh M."/>
            <person name="Drula E."/>
            <person name="Min B."/>
            <person name="Chaduli D."/>
            <person name="Navarro D."/>
            <person name="Favel A."/>
            <person name="Norest M."/>
            <person name="Lesage-Meessen L."/>
            <person name="Balint B."/>
            <person name="Merenyi Z."/>
            <person name="de Eugenio L."/>
            <person name="Morin E."/>
            <person name="Martinez A.T."/>
            <person name="Baldrian P."/>
            <person name="Stursova M."/>
            <person name="Martinez M.J."/>
            <person name="Novotny C."/>
            <person name="Magnuson J.K."/>
            <person name="Spatafora J.W."/>
            <person name="Maurice S."/>
            <person name="Pangilinan J."/>
            <person name="Andreopoulos W."/>
            <person name="LaButti K."/>
            <person name="Hundley H."/>
            <person name="Na H."/>
            <person name="Kuo A."/>
            <person name="Barry K."/>
            <person name="Lipzen A."/>
            <person name="Henrissat B."/>
            <person name="Riley R."/>
            <person name="Ahrendt S."/>
            <person name="Nagy L.G."/>
            <person name="Grigoriev I.V."/>
            <person name="Martin F."/>
            <person name="Rosso M.N."/>
        </authorList>
    </citation>
    <scope>NUCLEOTIDE SEQUENCE</scope>
    <source>
        <strain evidence="1">CBS 384.51</strain>
    </source>
</reference>
<dbReference type="Proteomes" id="UP001055072">
    <property type="component" value="Unassembled WGS sequence"/>
</dbReference>
<proteinExistence type="predicted"/>
<accession>A0ACB8TVJ0</accession>
<sequence>MAPPLPPSTASTNLHPTSFLAVTNAQDATDANLNKTLFLLALAFAIIVQTGVVGYLGFICFRRCTSSSSFDDDGDGDLRGGGGGGGGEKAVCVDGEEGEEPGKVEAMLPGLVSTSDVVPSSPGIPPAQGATKHQRHPSLRGFIDVFSTTATSNSPEVSYEKPSDSTGDPSKPTTGDVLWWKTWTWPPSQIDLERASSTHTITTTSTSRSSNISIVTSTTIPCIIIQDFSSSLDSTNPNPTHSVDSPHLPPPPPTNPQYLSAPPMTWYAPRHLVESPTLPSLSDNPRLNGGRSPRVGGGYDSVGSEGMGEEGMDGDRQESKGWLGLGVVRRLVRSILL</sequence>
<keyword evidence="2" id="KW-1185">Reference proteome</keyword>
<dbReference type="EMBL" id="MU274926">
    <property type="protein sequence ID" value="KAI0085995.1"/>
    <property type="molecule type" value="Genomic_DNA"/>
</dbReference>
<protein>
    <submittedName>
        <fullName evidence="1">Uncharacterized protein</fullName>
    </submittedName>
</protein>
<name>A0ACB8TVJ0_9APHY</name>